<evidence type="ECO:0000313" key="3">
    <source>
        <dbReference type="Proteomes" id="UP000184268"/>
    </source>
</evidence>
<dbReference type="EMBL" id="FQXG01000004">
    <property type="protein sequence ID" value="SHH73878.1"/>
    <property type="molecule type" value="Genomic_DNA"/>
</dbReference>
<feature type="transmembrane region" description="Helical" evidence="1">
    <location>
        <begin position="37"/>
        <end position="55"/>
    </location>
</feature>
<organism evidence="2 3">
    <name type="scientific">Ferrimonas marina</name>
    <dbReference type="NCBI Taxonomy" id="299255"/>
    <lineage>
        <taxon>Bacteria</taxon>
        <taxon>Pseudomonadati</taxon>
        <taxon>Pseudomonadota</taxon>
        <taxon>Gammaproteobacteria</taxon>
        <taxon>Alteromonadales</taxon>
        <taxon>Ferrimonadaceae</taxon>
        <taxon>Ferrimonas</taxon>
    </lineage>
</organism>
<keyword evidence="1" id="KW-1133">Transmembrane helix</keyword>
<dbReference type="AlphaFoldDB" id="A0A1M5VFF2"/>
<proteinExistence type="predicted"/>
<evidence type="ECO:0000313" key="2">
    <source>
        <dbReference type="EMBL" id="SHH73878.1"/>
    </source>
</evidence>
<dbReference type="Pfam" id="PF11201">
    <property type="entry name" value="DUF2982"/>
    <property type="match status" value="1"/>
</dbReference>
<gene>
    <name evidence="2" type="ORF">SAMN02745129_2749</name>
</gene>
<protein>
    <recommendedName>
        <fullName evidence="4">DUF2982 domain-containing protein</fullName>
    </recommendedName>
</protein>
<accession>A0A1M5VFF2</accession>
<keyword evidence="1" id="KW-0812">Transmembrane</keyword>
<evidence type="ECO:0008006" key="4">
    <source>
        <dbReference type="Google" id="ProtNLM"/>
    </source>
</evidence>
<feature type="transmembrane region" description="Helical" evidence="1">
    <location>
        <begin position="12"/>
        <end position="31"/>
    </location>
</feature>
<dbReference type="InterPro" id="IPR021367">
    <property type="entry name" value="DUF2982"/>
</dbReference>
<dbReference type="Proteomes" id="UP000184268">
    <property type="component" value="Unassembled WGS sequence"/>
</dbReference>
<reference evidence="2 3" key="1">
    <citation type="submission" date="2016-11" db="EMBL/GenBank/DDBJ databases">
        <authorList>
            <person name="Jaros S."/>
            <person name="Januszkiewicz K."/>
            <person name="Wedrychowicz H."/>
        </authorList>
    </citation>
    <scope>NUCLEOTIDE SEQUENCE [LARGE SCALE GENOMIC DNA]</scope>
    <source>
        <strain evidence="2 3">DSM 16917</strain>
    </source>
</reference>
<dbReference type="OrthoDB" id="7061905at2"/>
<dbReference type="RefSeq" id="WP_082766566.1">
    <property type="nucleotide sequence ID" value="NZ_FQXG01000004.1"/>
</dbReference>
<dbReference type="STRING" id="299255.SAMN02745129_2749"/>
<evidence type="ECO:0000256" key="1">
    <source>
        <dbReference type="SAM" id="Phobius"/>
    </source>
</evidence>
<keyword evidence="1" id="KW-0472">Membrane</keyword>
<keyword evidence="3" id="KW-1185">Reference proteome</keyword>
<name>A0A1M5VFF2_9GAMM</name>
<sequence>MDTIAIAPMSRRNSITLMCCGGLLLALAILLNPFWPGPSVGLGVTSLALLFLGFIKRQDKVVSVHLTPEGLHYHHRKGEWFLPWGEIQRLDQPRLPDTHEPLDFVGLRLIPEHTHLEHIRPRLALALLMEQRPLHQLTASCDEGACMPSLSSKKHPHLTGVMAAYAAQMNQLRDGLGFDLYLPHSVLDRSSEQMVSLIKQYRQQALHQGD</sequence>